<evidence type="ECO:0000313" key="1">
    <source>
        <dbReference type="EMBL" id="KKT81887.1"/>
    </source>
</evidence>
<organism evidence="1 2">
    <name type="scientific">Candidatus Yanofskybacteria bacterium GW2011_GWA2_44_9</name>
    <dbReference type="NCBI Taxonomy" id="1619025"/>
    <lineage>
        <taxon>Bacteria</taxon>
        <taxon>Candidatus Yanofskyibacteriota</taxon>
    </lineage>
</organism>
<dbReference type="PROSITE" id="PS51257">
    <property type="entry name" value="PROKAR_LIPOPROTEIN"/>
    <property type="match status" value="1"/>
</dbReference>
<dbReference type="InterPro" id="IPR009003">
    <property type="entry name" value="Peptidase_S1_PA"/>
</dbReference>
<dbReference type="SUPFAM" id="SSF50494">
    <property type="entry name" value="Trypsin-like serine proteases"/>
    <property type="match status" value="1"/>
</dbReference>
<accession>A0A0G1MM46</accession>
<gene>
    <name evidence="1" type="ORF">UW79_C0013G0014</name>
</gene>
<reference evidence="1 2" key="1">
    <citation type="journal article" date="2015" name="Nature">
        <title>rRNA introns, odd ribosomes, and small enigmatic genomes across a large radiation of phyla.</title>
        <authorList>
            <person name="Brown C.T."/>
            <person name="Hug L.A."/>
            <person name="Thomas B.C."/>
            <person name="Sharon I."/>
            <person name="Castelle C.J."/>
            <person name="Singh A."/>
            <person name="Wilkins M.J."/>
            <person name="Williams K.H."/>
            <person name="Banfield J.F."/>
        </authorList>
    </citation>
    <scope>NUCLEOTIDE SEQUENCE [LARGE SCALE GENOMIC DNA]</scope>
</reference>
<protein>
    <recommendedName>
        <fullName evidence="3">Trypsin-like peptidase domain-containing protein</fullName>
    </recommendedName>
</protein>
<name>A0A0G1MM46_9BACT</name>
<sequence length="311" mass="34358">MNIGLRIAPLVFLIFLIGGCNFKDQDTADNQRSAPMGRSYIISPPSGASISDYPLPSEVSNAQKNKTMILIEFYRSNDLKEFFQISFGTGFRVSKNIILTARHVLLMPMTRLARLGLPIIYDPNGLPEGIGYKYRIYCVVQTPGGPQALPLKLMAIGPMGTPQDFMALKVAEDIPLAILPMEEAVVVESEESKRDPDKQVYYYASGFVPRQSFFPTAGGFDDVVLGDLLDYTFRGTISADIRSMPANKMGLIAVYRSRMGSEHGFSGGPVFDSAGRVIGMVSEGLYNFTYIVSSKDLNKFLELIKTKGWDK</sequence>
<comment type="caution">
    <text evidence="1">The sequence shown here is derived from an EMBL/GenBank/DDBJ whole genome shotgun (WGS) entry which is preliminary data.</text>
</comment>
<evidence type="ECO:0000313" key="2">
    <source>
        <dbReference type="Proteomes" id="UP000034032"/>
    </source>
</evidence>
<proteinExistence type="predicted"/>
<dbReference type="AlphaFoldDB" id="A0A0G1MM46"/>
<dbReference type="Gene3D" id="2.40.10.10">
    <property type="entry name" value="Trypsin-like serine proteases"/>
    <property type="match status" value="1"/>
</dbReference>
<dbReference type="InterPro" id="IPR043504">
    <property type="entry name" value="Peptidase_S1_PA_chymotrypsin"/>
</dbReference>
<evidence type="ECO:0008006" key="3">
    <source>
        <dbReference type="Google" id="ProtNLM"/>
    </source>
</evidence>
<dbReference type="Proteomes" id="UP000034032">
    <property type="component" value="Unassembled WGS sequence"/>
</dbReference>
<dbReference type="EMBL" id="LCJR01000013">
    <property type="protein sequence ID" value="KKT81887.1"/>
    <property type="molecule type" value="Genomic_DNA"/>
</dbReference>
<dbReference type="Pfam" id="PF13365">
    <property type="entry name" value="Trypsin_2"/>
    <property type="match status" value="1"/>
</dbReference>